<dbReference type="SMART" id="SM00355">
    <property type="entry name" value="ZnF_C2H2"/>
    <property type="match status" value="2"/>
</dbReference>
<feature type="region of interest" description="Disordered" evidence="1">
    <location>
        <begin position="281"/>
        <end position="301"/>
    </location>
</feature>
<feature type="compositionally biased region" description="Pro residues" evidence="1">
    <location>
        <begin position="365"/>
        <end position="374"/>
    </location>
</feature>
<dbReference type="PANTHER" id="PTHR47657">
    <property type="entry name" value="STEROL REGULATORY ELEMENT-BINDING PROTEIN ECM22"/>
    <property type="match status" value="1"/>
</dbReference>
<feature type="region of interest" description="Disordered" evidence="1">
    <location>
        <begin position="345"/>
        <end position="380"/>
    </location>
</feature>
<sequence>MLAASLHSQENLLYNAEYGVIICRDCSYAIQRSALSSHLLRHKIYRTKRQHLLETFGKLALCEPEDVQAPLPNAPPIEGLTVIDGLKCTISGCGKLCASEKRMRRHRSECHGSPATECNMEHWENVKMQTFFRGTKIRYFEVNISVSKDRSSNINLNLAQPGTDRNIRENQGRDSKRLKSRSVQRPLLPSPPTVTPLDLNMEILSYLHHYTTLTSPTLPNPSPTYWNTEAITLALQHRWLMCGLLTLSAYHLSTLADNEATKHTHNTRASQLYNEFITGKQDLDEMETPGSVTSEDNTNEATNIRTLSQQIALLLNLTRWPPQSPPTTPKPNSLHNLLKLIHELSQQSSQTTSEPNRNVTSTPKTPTPTPPSPSPSDFIKRLRTLPPRIGKTLGRPPPTMMDQALTSISAISMLVDCILPLAPDPPAHSPATSDPTPENLWRAMSSFTCEVLEEFYGFLERGDVVPVIVAAHWVVLVRWARDVGFWVLSGALEDVEREMRGWVEGEGKDVKGLVEGVLI</sequence>
<dbReference type="InterPro" id="IPR022698">
    <property type="entry name" value="OrsD"/>
</dbReference>
<feature type="region of interest" description="Disordered" evidence="1">
    <location>
        <begin position="155"/>
        <end position="192"/>
    </location>
</feature>
<feature type="compositionally biased region" description="Basic and acidic residues" evidence="1">
    <location>
        <begin position="165"/>
        <end position="177"/>
    </location>
</feature>
<evidence type="ECO:0000313" key="3">
    <source>
        <dbReference type="EMBL" id="KAF2849515.1"/>
    </source>
</evidence>
<dbReference type="Proteomes" id="UP000799423">
    <property type="component" value="Unassembled WGS sequence"/>
</dbReference>
<dbReference type="PANTHER" id="PTHR47657:SF3">
    <property type="entry name" value="ORSELLINIC ACID_F9775 BIOSYNTHESIS CLUSTER PROTEIN D-RELATED"/>
    <property type="match status" value="1"/>
</dbReference>
<proteinExistence type="predicted"/>
<evidence type="ECO:0000313" key="4">
    <source>
        <dbReference type="Proteomes" id="UP000799423"/>
    </source>
</evidence>
<accession>A0A6A7B4Z3</accession>
<dbReference type="InterPro" id="IPR013087">
    <property type="entry name" value="Znf_C2H2_type"/>
</dbReference>
<dbReference type="EMBL" id="MU006311">
    <property type="protein sequence ID" value="KAF2849515.1"/>
    <property type="molecule type" value="Genomic_DNA"/>
</dbReference>
<dbReference type="InterPro" id="IPR052400">
    <property type="entry name" value="Zn2-C6_fungal_TF"/>
</dbReference>
<name>A0A6A7B4Z3_9PLEO</name>
<dbReference type="OrthoDB" id="416217at2759"/>
<keyword evidence="4" id="KW-1185">Reference proteome</keyword>
<organism evidence="3 4">
    <name type="scientific">Plenodomus tracheiphilus IPT5</name>
    <dbReference type="NCBI Taxonomy" id="1408161"/>
    <lineage>
        <taxon>Eukaryota</taxon>
        <taxon>Fungi</taxon>
        <taxon>Dikarya</taxon>
        <taxon>Ascomycota</taxon>
        <taxon>Pezizomycotina</taxon>
        <taxon>Dothideomycetes</taxon>
        <taxon>Pleosporomycetidae</taxon>
        <taxon>Pleosporales</taxon>
        <taxon>Pleosporineae</taxon>
        <taxon>Leptosphaeriaceae</taxon>
        <taxon>Plenodomus</taxon>
    </lineage>
</organism>
<feature type="compositionally biased region" description="Polar residues" evidence="1">
    <location>
        <begin position="290"/>
        <end position="301"/>
    </location>
</feature>
<gene>
    <name evidence="3" type="ORF">T440DRAFT_555817</name>
</gene>
<reference evidence="3" key="1">
    <citation type="submission" date="2020-01" db="EMBL/GenBank/DDBJ databases">
        <authorList>
            <consortium name="DOE Joint Genome Institute"/>
            <person name="Haridas S."/>
            <person name="Albert R."/>
            <person name="Binder M."/>
            <person name="Bloem J."/>
            <person name="Labutti K."/>
            <person name="Salamov A."/>
            <person name="Andreopoulos B."/>
            <person name="Baker S.E."/>
            <person name="Barry K."/>
            <person name="Bills G."/>
            <person name="Bluhm B.H."/>
            <person name="Cannon C."/>
            <person name="Castanera R."/>
            <person name="Culley D.E."/>
            <person name="Daum C."/>
            <person name="Ezra D."/>
            <person name="Gonzalez J.B."/>
            <person name="Henrissat B."/>
            <person name="Kuo A."/>
            <person name="Liang C."/>
            <person name="Lipzen A."/>
            <person name="Lutzoni F."/>
            <person name="Magnuson J."/>
            <person name="Mondo S."/>
            <person name="Nolan M."/>
            <person name="Ohm R."/>
            <person name="Pangilinan J."/>
            <person name="Park H.-J."/>
            <person name="Ramirez L."/>
            <person name="Alfaro M."/>
            <person name="Sun H."/>
            <person name="Tritt A."/>
            <person name="Yoshinaga Y."/>
            <person name="Zwiers L.-H."/>
            <person name="Turgeon B.G."/>
            <person name="Goodwin S.B."/>
            <person name="Spatafora J.W."/>
            <person name="Crous P.W."/>
            <person name="Grigoriev I.V."/>
        </authorList>
    </citation>
    <scope>NUCLEOTIDE SEQUENCE</scope>
    <source>
        <strain evidence="3">IPT5</strain>
    </source>
</reference>
<evidence type="ECO:0000256" key="1">
    <source>
        <dbReference type="SAM" id="MobiDB-lite"/>
    </source>
</evidence>
<dbReference type="Pfam" id="PF12013">
    <property type="entry name" value="OrsD"/>
    <property type="match status" value="1"/>
</dbReference>
<dbReference type="PROSITE" id="PS00028">
    <property type="entry name" value="ZINC_FINGER_C2H2_1"/>
    <property type="match status" value="1"/>
</dbReference>
<feature type="domain" description="C2H2-type" evidence="2">
    <location>
        <begin position="88"/>
        <end position="111"/>
    </location>
</feature>
<dbReference type="AlphaFoldDB" id="A0A6A7B4Z3"/>
<protein>
    <recommendedName>
        <fullName evidence="2">C2H2-type domain-containing protein</fullName>
    </recommendedName>
</protein>
<evidence type="ECO:0000259" key="2">
    <source>
        <dbReference type="PROSITE" id="PS00028"/>
    </source>
</evidence>
<dbReference type="GO" id="GO:0000981">
    <property type="term" value="F:DNA-binding transcription factor activity, RNA polymerase II-specific"/>
    <property type="evidence" value="ECO:0007669"/>
    <property type="project" value="TreeGrafter"/>
</dbReference>